<dbReference type="InterPro" id="IPR035979">
    <property type="entry name" value="RBD_domain_sf"/>
</dbReference>
<gene>
    <name evidence="5" type="ORF">BLNAU_15053</name>
</gene>
<dbReference type="CDD" id="cd00590">
    <property type="entry name" value="RRM_SF"/>
    <property type="match status" value="2"/>
</dbReference>
<evidence type="ECO:0000313" key="6">
    <source>
        <dbReference type="Proteomes" id="UP001281761"/>
    </source>
</evidence>
<keyword evidence="6" id="KW-1185">Reference proteome</keyword>
<proteinExistence type="predicted"/>
<feature type="region of interest" description="Disordered" evidence="3">
    <location>
        <begin position="78"/>
        <end position="113"/>
    </location>
</feature>
<dbReference type="Pfam" id="PF00076">
    <property type="entry name" value="RRM_1"/>
    <property type="match status" value="2"/>
</dbReference>
<dbReference type="Proteomes" id="UP001281761">
    <property type="component" value="Unassembled WGS sequence"/>
</dbReference>
<dbReference type="SMART" id="SM00360">
    <property type="entry name" value="RRM"/>
    <property type="match status" value="2"/>
</dbReference>
<evidence type="ECO:0000256" key="1">
    <source>
        <dbReference type="ARBA" id="ARBA00022884"/>
    </source>
</evidence>
<sequence>MTDNKLFVGNLSNRTSADQLKAFIEKVAPVENCSIRTRLGRSLGFGFVDLKNAGDCQKVVDQLKNKSLNGREINIELYKERDPDAPKEPREKRERGPRPERRPRRDRNAERVVSKTSVKVSGIPAVAIQEDLGEAFKGYNVETVVLSSRVNSFTNSTYGFVHFKSEDDQKKAIAQSGKLNIGGNVVTIEAAYEL</sequence>
<protein>
    <recommendedName>
        <fullName evidence="4">RRM domain-containing protein</fullName>
    </recommendedName>
</protein>
<evidence type="ECO:0000256" key="3">
    <source>
        <dbReference type="SAM" id="MobiDB-lite"/>
    </source>
</evidence>
<reference evidence="5 6" key="1">
    <citation type="journal article" date="2022" name="bioRxiv">
        <title>Genomics of Preaxostyla Flagellates Illuminates Evolutionary Transitions and the Path Towards Mitochondrial Loss.</title>
        <authorList>
            <person name="Novak L.V.F."/>
            <person name="Treitli S.C."/>
            <person name="Pyrih J."/>
            <person name="Halakuc P."/>
            <person name="Pipaliya S.V."/>
            <person name="Vacek V."/>
            <person name="Brzon O."/>
            <person name="Soukal P."/>
            <person name="Eme L."/>
            <person name="Dacks J.B."/>
            <person name="Karnkowska A."/>
            <person name="Elias M."/>
            <person name="Hampl V."/>
        </authorList>
    </citation>
    <scope>NUCLEOTIDE SEQUENCE [LARGE SCALE GENOMIC DNA]</scope>
    <source>
        <strain evidence="5">NAU3</strain>
        <tissue evidence="5">Gut</tissue>
    </source>
</reference>
<evidence type="ECO:0000256" key="2">
    <source>
        <dbReference type="PROSITE-ProRule" id="PRU00176"/>
    </source>
</evidence>
<evidence type="ECO:0000259" key="4">
    <source>
        <dbReference type="PROSITE" id="PS50102"/>
    </source>
</evidence>
<dbReference type="SUPFAM" id="SSF54928">
    <property type="entry name" value="RNA-binding domain, RBD"/>
    <property type="match status" value="1"/>
</dbReference>
<dbReference type="InterPro" id="IPR050502">
    <property type="entry name" value="Euk_RNA-bind_prot"/>
</dbReference>
<dbReference type="Gene3D" id="3.30.70.330">
    <property type="match status" value="2"/>
</dbReference>
<dbReference type="InterPro" id="IPR000504">
    <property type="entry name" value="RRM_dom"/>
</dbReference>
<keyword evidence="1 2" id="KW-0694">RNA-binding</keyword>
<dbReference type="PROSITE" id="PS50102">
    <property type="entry name" value="RRM"/>
    <property type="match status" value="2"/>
</dbReference>
<dbReference type="PANTHER" id="PTHR48025">
    <property type="entry name" value="OS02G0815200 PROTEIN"/>
    <property type="match status" value="1"/>
</dbReference>
<dbReference type="EMBL" id="JARBJD010000144">
    <property type="protein sequence ID" value="KAK2950018.1"/>
    <property type="molecule type" value="Genomic_DNA"/>
</dbReference>
<name>A0ABQ9XBX2_9EUKA</name>
<feature type="domain" description="RRM" evidence="4">
    <location>
        <begin position="116"/>
        <end position="193"/>
    </location>
</feature>
<evidence type="ECO:0000313" key="5">
    <source>
        <dbReference type="EMBL" id="KAK2950018.1"/>
    </source>
</evidence>
<dbReference type="InterPro" id="IPR012677">
    <property type="entry name" value="Nucleotide-bd_a/b_plait_sf"/>
</dbReference>
<accession>A0ABQ9XBX2</accession>
<dbReference type="PANTHER" id="PTHR48025:SF1">
    <property type="entry name" value="RRM DOMAIN-CONTAINING PROTEIN"/>
    <property type="match status" value="1"/>
</dbReference>
<comment type="caution">
    <text evidence="5">The sequence shown here is derived from an EMBL/GenBank/DDBJ whole genome shotgun (WGS) entry which is preliminary data.</text>
</comment>
<feature type="compositionally biased region" description="Basic and acidic residues" evidence="3">
    <location>
        <begin position="78"/>
        <end position="100"/>
    </location>
</feature>
<organism evidence="5 6">
    <name type="scientific">Blattamonas nauphoetae</name>
    <dbReference type="NCBI Taxonomy" id="2049346"/>
    <lineage>
        <taxon>Eukaryota</taxon>
        <taxon>Metamonada</taxon>
        <taxon>Preaxostyla</taxon>
        <taxon>Oxymonadida</taxon>
        <taxon>Blattamonas</taxon>
    </lineage>
</organism>
<feature type="domain" description="RRM" evidence="4">
    <location>
        <begin position="4"/>
        <end position="80"/>
    </location>
</feature>